<evidence type="ECO:0000313" key="1">
    <source>
        <dbReference type="EMBL" id="KAG6378493.1"/>
    </source>
</evidence>
<dbReference type="OrthoDB" id="5584028at2759"/>
<dbReference type="Proteomes" id="UP000683000">
    <property type="component" value="Unassembled WGS sequence"/>
</dbReference>
<dbReference type="EMBL" id="JAGFBS010000006">
    <property type="protein sequence ID" value="KAG6378493.1"/>
    <property type="molecule type" value="Genomic_DNA"/>
</dbReference>
<organism evidence="1 2">
    <name type="scientific">Boletus reticuloceps</name>
    <dbReference type="NCBI Taxonomy" id="495285"/>
    <lineage>
        <taxon>Eukaryota</taxon>
        <taxon>Fungi</taxon>
        <taxon>Dikarya</taxon>
        <taxon>Basidiomycota</taxon>
        <taxon>Agaricomycotina</taxon>
        <taxon>Agaricomycetes</taxon>
        <taxon>Agaricomycetidae</taxon>
        <taxon>Boletales</taxon>
        <taxon>Boletineae</taxon>
        <taxon>Boletaceae</taxon>
        <taxon>Boletoideae</taxon>
        <taxon>Boletus</taxon>
    </lineage>
</organism>
<dbReference type="PANTHER" id="PTHR37852">
    <property type="entry name" value="YALI0B21208P"/>
    <property type="match status" value="1"/>
</dbReference>
<dbReference type="AlphaFoldDB" id="A0A8I2YX52"/>
<protein>
    <submittedName>
        <fullName evidence="1">Uncharacterized protein</fullName>
    </submittedName>
</protein>
<dbReference type="PANTHER" id="PTHR37852:SF1">
    <property type="entry name" value="HIG1 DOMAIN-CONTAINING PROTEIN"/>
    <property type="match status" value="1"/>
</dbReference>
<gene>
    <name evidence="1" type="ORF">JVT61DRAFT_12753</name>
</gene>
<reference evidence="1" key="1">
    <citation type="submission" date="2021-03" db="EMBL/GenBank/DDBJ databases">
        <title>Evolutionary innovations through gain and loss of genes in the ectomycorrhizal Boletales.</title>
        <authorList>
            <person name="Wu G."/>
            <person name="Miyauchi S."/>
            <person name="Morin E."/>
            <person name="Yang Z.-L."/>
            <person name="Xu J."/>
            <person name="Martin F.M."/>
        </authorList>
    </citation>
    <scope>NUCLEOTIDE SEQUENCE</scope>
    <source>
        <strain evidence="1">BR01</strain>
    </source>
</reference>
<comment type="caution">
    <text evidence="1">The sequence shown here is derived from an EMBL/GenBank/DDBJ whole genome shotgun (WGS) entry which is preliminary data.</text>
</comment>
<sequence>MGTLIGAVRGSRRASLRYLAENAHRPPTTVQGWYFYNKTKNYRRMAAGLQEGGLNAMKLGVAALVWVGVEDGLKRWGQPWAEARELGAGVGTASVFAVVYRLPWRSGRQAMCLGAVVGGGMGFLRWARSRLQEAVQSGSL</sequence>
<keyword evidence="2" id="KW-1185">Reference proteome</keyword>
<accession>A0A8I2YX52</accession>
<evidence type="ECO:0000313" key="2">
    <source>
        <dbReference type="Proteomes" id="UP000683000"/>
    </source>
</evidence>
<name>A0A8I2YX52_9AGAM</name>
<proteinExistence type="predicted"/>